<dbReference type="EMBL" id="LRRQ01000050">
    <property type="protein sequence ID" value="OAM90714.1"/>
    <property type="molecule type" value="Genomic_DNA"/>
</dbReference>
<organism evidence="5 6">
    <name type="scientific">Termitidicoccus mucosus</name>
    <dbReference type="NCBI Taxonomy" id="1184151"/>
    <lineage>
        <taxon>Bacteria</taxon>
        <taxon>Pseudomonadati</taxon>
        <taxon>Verrucomicrobiota</taxon>
        <taxon>Opitutia</taxon>
        <taxon>Opitutales</taxon>
        <taxon>Opitutaceae</taxon>
        <taxon>Termitidicoccus</taxon>
    </lineage>
</organism>
<dbReference type="PANTHER" id="PTHR30146:SF109">
    <property type="entry name" value="HTH-TYPE TRANSCRIPTIONAL REGULATOR GALS"/>
    <property type="match status" value="1"/>
</dbReference>
<dbReference type="SMART" id="SM00354">
    <property type="entry name" value="HTH_LACI"/>
    <property type="match status" value="1"/>
</dbReference>
<dbReference type="Gene3D" id="1.10.260.40">
    <property type="entry name" value="lambda repressor-like DNA-binding domains"/>
    <property type="match status" value="1"/>
</dbReference>
<dbReference type="GO" id="GO:0000976">
    <property type="term" value="F:transcription cis-regulatory region binding"/>
    <property type="evidence" value="ECO:0007669"/>
    <property type="project" value="TreeGrafter"/>
</dbReference>
<dbReference type="CDD" id="cd06267">
    <property type="entry name" value="PBP1_LacI_sugar_binding-like"/>
    <property type="match status" value="1"/>
</dbReference>
<sequence>MQKLALRRRAPHFVRNSMAAKSKAPVPSAASAPVDIKSLARLVGVSIGTVSRALNNRYGVNPDTRRRVLEAARAHNFLPNGAARRLRHRPSLQLGLFFAPYYGPNREINPAALNLIEALRASLAEHGAELRVLYYKDDEELRAQAEGVDVGLFYGHFEAPAFDVAHGLGIPAILYDKRSAHEDQVSLMADTSRSCGMAVQYLAALGHERIAMVTGPSGEQYFHNYLETFPAAMAEFNLPVRPEWVVALDAAACNKDGACAAVLPLLKKRVRPSAVIFASDWLAIGGRKAARDAGLRVPDDISLIGYDNLAVTSELDPPLTTFDVHIPRVVETLTLLATQLGTRKLRAARGALRKEYLIIPDFVKRRSCRCLRPARPGT</sequence>
<keyword evidence="6" id="KW-1185">Reference proteome</keyword>
<gene>
    <name evidence="5" type="ORF">AW736_06630</name>
</gene>
<dbReference type="STRING" id="1184151.AW736_06630"/>
<keyword evidence="3" id="KW-0804">Transcription</keyword>
<accession>A0A178ILG7</accession>
<dbReference type="SUPFAM" id="SSF47413">
    <property type="entry name" value="lambda repressor-like DNA-binding domains"/>
    <property type="match status" value="1"/>
</dbReference>
<dbReference type="PROSITE" id="PS50932">
    <property type="entry name" value="HTH_LACI_2"/>
    <property type="match status" value="1"/>
</dbReference>
<evidence type="ECO:0000259" key="4">
    <source>
        <dbReference type="PROSITE" id="PS50932"/>
    </source>
</evidence>
<dbReference type="Proteomes" id="UP000078486">
    <property type="component" value="Unassembled WGS sequence"/>
</dbReference>
<dbReference type="AlphaFoldDB" id="A0A178ILG7"/>
<dbReference type="InterPro" id="IPR028082">
    <property type="entry name" value="Peripla_BP_I"/>
</dbReference>
<reference evidence="5 6" key="1">
    <citation type="submission" date="2016-01" db="EMBL/GenBank/DDBJ databases">
        <title>High potential of lignocellulose degradation of a new Verrucomicrobia species.</title>
        <authorList>
            <person name="Wang Y."/>
            <person name="Shi Y."/>
            <person name="Qiu Z."/>
            <person name="Liu S."/>
            <person name="Yang H."/>
        </authorList>
    </citation>
    <scope>NUCLEOTIDE SEQUENCE [LARGE SCALE GENOMIC DNA]</scope>
    <source>
        <strain evidence="5 6">TSB47</strain>
    </source>
</reference>
<protein>
    <submittedName>
        <fullName evidence="5">Transcriptional regulator</fullName>
    </submittedName>
</protein>
<dbReference type="Pfam" id="PF13377">
    <property type="entry name" value="Peripla_BP_3"/>
    <property type="match status" value="1"/>
</dbReference>
<dbReference type="InterPro" id="IPR046335">
    <property type="entry name" value="LacI/GalR-like_sensor"/>
</dbReference>
<evidence type="ECO:0000313" key="5">
    <source>
        <dbReference type="EMBL" id="OAM90714.1"/>
    </source>
</evidence>
<dbReference type="Pfam" id="PF00356">
    <property type="entry name" value="LacI"/>
    <property type="match status" value="1"/>
</dbReference>
<dbReference type="Gene3D" id="3.40.50.2300">
    <property type="match status" value="2"/>
</dbReference>
<feature type="domain" description="HTH lacI-type" evidence="4">
    <location>
        <begin position="34"/>
        <end position="88"/>
    </location>
</feature>
<evidence type="ECO:0000256" key="3">
    <source>
        <dbReference type="ARBA" id="ARBA00023163"/>
    </source>
</evidence>
<dbReference type="CDD" id="cd01392">
    <property type="entry name" value="HTH_LacI"/>
    <property type="match status" value="1"/>
</dbReference>
<comment type="caution">
    <text evidence="5">The sequence shown here is derived from an EMBL/GenBank/DDBJ whole genome shotgun (WGS) entry which is preliminary data.</text>
</comment>
<evidence type="ECO:0000256" key="1">
    <source>
        <dbReference type="ARBA" id="ARBA00023015"/>
    </source>
</evidence>
<proteinExistence type="predicted"/>
<dbReference type="SUPFAM" id="SSF53822">
    <property type="entry name" value="Periplasmic binding protein-like I"/>
    <property type="match status" value="1"/>
</dbReference>
<dbReference type="InterPro" id="IPR010982">
    <property type="entry name" value="Lambda_DNA-bd_dom_sf"/>
</dbReference>
<dbReference type="PANTHER" id="PTHR30146">
    <property type="entry name" value="LACI-RELATED TRANSCRIPTIONAL REPRESSOR"/>
    <property type="match status" value="1"/>
</dbReference>
<dbReference type="InterPro" id="IPR000843">
    <property type="entry name" value="HTH_LacI"/>
</dbReference>
<evidence type="ECO:0000256" key="2">
    <source>
        <dbReference type="ARBA" id="ARBA00023125"/>
    </source>
</evidence>
<keyword evidence="1" id="KW-0805">Transcription regulation</keyword>
<keyword evidence="2" id="KW-0238">DNA-binding</keyword>
<dbReference type="GO" id="GO:0003700">
    <property type="term" value="F:DNA-binding transcription factor activity"/>
    <property type="evidence" value="ECO:0007669"/>
    <property type="project" value="TreeGrafter"/>
</dbReference>
<evidence type="ECO:0000313" key="6">
    <source>
        <dbReference type="Proteomes" id="UP000078486"/>
    </source>
</evidence>
<name>A0A178ILG7_9BACT</name>